<dbReference type="Gene3D" id="3.30.470.10">
    <property type="match status" value="1"/>
</dbReference>
<protein>
    <recommendedName>
        <fullName evidence="8">Branched-chain-amino-acid aminotransferase</fullName>
    </recommendedName>
</protein>
<dbReference type="EMBL" id="VBOS01000197">
    <property type="protein sequence ID" value="TMQ55843.1"/>
    <property type="molecule type" value="Genomic_DNA"/>
</dbReference>
<evidence type="ECO:0000256" key="1">
    <source>
        <dbReference type="ARBA" id="ARBA00001933"/>
    </source>
</evidence>
<dbReference type="PROSITE" id="PS00770">
    <property type="entry name" value="AA_TRANSFER_CLASS_4"/>
    <property type="match status" value="1"/>
</dbReference>
<dbReference type="PANTHER" id="PTHR42743">
    <property type="entry name" value="AMINO-ACID AMINOTRANSFERASE"/>
    <property type="match status" value="1"/>
</dbReference>
<evidence type="ECO:0000313" key="6">
    <source>
        <dbReference type="EMBL" id="TMQ55843.1"/>
    </source>
</evidence>
<name>A0A538SWR8_UNCEI</name>
<proteinExistence type="inferred from homology"/>
<dbReference type="InterPro" id="IPR043131">
    <property type="entry name" value="BCAT-like_N"/>
</dbReference>
<dbReference type="FunFam" id="3.20.10.10:FF:000002">
    <property type="entry name" value="D-alanine aminotransferase"/>
    <property type="match status" value="1"/>
</dbReference>
<dbReference type="GO" id="GO:0008652">
    <property type="term" value="P:amino acid biosynthetic process"/>
    <property type="evidence" value="ECO:0007669"/>
    <property type="project" value="UniProtKB-ARBA"/>
</dbReference>
<evidence type="ECO:0000313" key="7">
    <source>
        <dbReference type="Proteomes" id="UP000317716"/>
    </source>
</evidence>
<evidence type="ECO:0000256" key="3">
    <source>
        <dbReference type="ARBA" id="ARBA00022898"/>
    </source>
</evidence>
<accession>A0A538SWR8</accession>
<dbReference type="InterPro" id="IPR036038">
    <property type="entry name" value="Aminotransferase-like"/>
</dbReference>
<organism evidence="6 7">
    <name type="scientific">Eiseniibacteriota bacterium</name>
    <dbReference type="NCBI Taxonomy" id="2212470"/>
    <lineage>
        <taxon>Bacteria</taxon>
        <taxon>Candidatus Eiseniibacteriota</taxon>
    </lineage>
</organism>
<dbReference type="CDD" id="cd00449">
    <property type="entry name" value="PLPDE_IV"/>
    <property type="match status" value="1"/>
</dbReference>
<reference evidence="6 7" key="1">
    <citation type="journal article" date="2019" name="Nat. Microbiol.">
        <title>Mediterranean grassland soil C-N compound turnover is dependent on rainfall and depth, and is mediated by genomically divergent microorganisms.</title>
        <authorList>
            <person name="Diamond S."/>
            <person name="Andeer P.F."/>
            <person name="Li Z."/>
            <person name="Crits-Christoph A."/>
            <person name="Burstein D."/>
            <person name="Anantharaman K."/>
            <person name="Lane K.R."/>
            <person name="Thomas B.C."/>
            <person name="Pan C."/>
            <person name="Northen T.R."/>
            <person name="Banfield J.F."/>
        </authorList>
    </citation>
    <scope>NUCLEOTIDE SEQUENCE [LARGE SCALE GENOMIC DNA]</scope>
    <source>
        <strain evidence="6">WS_2</strain>
    </source>
</reference>
<keyword evidence="3 5" id="KW-0663">Pyridoxal phosphate</keyword>
<dbReference type="InterPro" id="IPR001544">
    <property type="entry name" value="Aminotrans_IV"/>
</dbReference>
<dbReference type="GO" id="GO:0046394">
    <property type="term" value="P:carboxylic acid biosynthetic process"/>
    <property type="evidence" value="ECO:0007669"/>
    <property type="project" value="UniProtKB-ARBA"/>
</dbReference>
<evidence type="ECO:0000256" key="2">
    <source>
        <dbReference type="ARBA" id="ARBA00009320"/>
    </source>
</evidence>
<dbReference type="Gene3D" id="3.20.10.10">
    <property type="entry name" value="D-amino Acid Aminotransferase, subunit A, domain 2"/>
    <property type="match status" value="1"/>
</dbReference>
<gene>
    <name evidence="6" type="ORF">E6K72_05895</name>
</gene>
<evidence type="ECO:0000256" key="4">
    <source>
        <dbReference type="RuleBase" id="RU004106"/>
    </source>
</evidence>
<sequence>MSRPPESRRALWLNGRIVQGADAALSLFDRGARDGEGLFETLRVYRGEPLDWDRHMERLVLSAAELGFPVPPSPGALRDALGELLRVQGLVEAVARVTVTRGMPGGRPVRTGAWIEVETSASRLWRGARTGECRVILSKRPFHPGAIGRYKTTSRLAYSLAREEARAAGADETLLWSEDGEVLEGATSNLFVVVEGEVRTPPLARGILPGIVRAWVLAACARLGIAAREAVVPRRALRESDEIFLTNSVQEVAPVSAVEDHPVPGRAIGLALEEAYRERVARGG</sequence>
<dbReference type="PANTHER" id="PTHR42743:SF11">
    <property type="entry name" value="AMINODEOXYCHORISMATE LYASE"/>
    <property type="match status" value="1"/>
</dbReference>
<evidence type="ECO:0008006" key="8">
    <source>
        <dbReference type="Google" id="ProtNLM"/>
    </source>
</evidence>
<comment type="cofactor">
    <cofactor evidence="1 5">
        <name>pyridoxal 5'-phosphate</name>
        <dbReference type="ChEBI" id="CHEBI:597326"/>
    </cofactor>
</comment>
<comment type="similarity">
    <text evidence="2 4">Belongs to the class-IV pyridoxal-phosphate-dependent aminotransferase family.</text>
</comment>
<dbReference type="SUPFAM" id="SSF56752">
    <property type="entry name" value="D-aminoacid aminotransferase-like PLP-dependent enzymes"/>
    <property type="match status" value="1"/>
</dbReference>
<dbReference type="AlphaFoldDB" id="A0A538SWR8"/>
<dbReference type="InterPro" id="IPR018300">
    <property type="entry name" value="Aminotrans_IV_CS"/>
</dbReference>
<dbReference type="Pfam" id="PF01063">
    <property type="entry name" value="Aminotran_4"/>
    <property type="match status" value="1"/>
</dbReference>
<dbReference type="InterPro" id="IPR050571">
    <property type="entry name" value="Class-IV_PLP-Dep_Aminotrnsfr"/>
</dbReference>
<dbReference type="GO" id="GO:0003824">
    <property type="term" value="F:catalytic activity"/>
    <property type="evidence" value="ECO:0007669"/>
    <property type="project" value="InterPro"/>
</dbReference>
<comment type="caution">
    <text evidence="6">The sequence shown here is derived from an EMBL/GenBank/DDBJ whole genome shotgun (WGS) entry which is preliminary data.</text>
</comment>
<dbReference type="InterPro" id="IPR043132">
    <property type="entry name" value="BCAT-like_C"/>
</dbReference>
<dbReference type="Proteomes" id="UP000317716">
    <property type="component" value="Unassembled WGS sequence"/>
</dbReference>
<evidence type="ECO:0000256" key="5">
    <source>
        <dbReference type="RuleBase" id="RU004516"/>
    </source>
</evidence>